<name>U6GUA7_EIMAC</name>
<evidence type="ECO:0000256" key="6">
    <source>
        <dbReference type="SAM" id="Phobius"/>
    </source>
</evidence>
<sequence>MRDEIPYEMETDFGVNDLPYLRVPIFRCTDCGVPETVGYLKYICRVYQGEECSSEMEEMNKVCQELVQKYETTRDLVVRAYILAARGLVPPSGASDIQTYVWIYNSSSTATLSGGLTHNLKDSGHVKKQGFKPEFNRCYGLACSLPEHAVVQVGRGFHSFVCVCFYSLVRSEASLAREHDVAIMNQGRVMDECVGRTFIDMEDRFFNPKVAAMVEQEITPIELRTLKVEGSTVSHGTLRGFFEIMTEDYAHEHPPFTLASAEADDFQLRLVIWRVKAVPLDDSSSISMFVRSIFTLEENSEIVRDTDTHYNSKDGSGVFNWRCVFDVKIPAPIPVLKVQIWNYAVLSSGEPIGECNFDLTADFFRARKRGQIYRLPKFWLRCTHPAFKGRSRGSVEVEASILPLKEAEYSPVGQGREEPNRDPFLPAVTQNRTYVDWEAINETVGAASSAIMSGLKWTGVWMAVAGVVAIVIFIMFLLK</sequence>
<evidence type="ECO:0000313" key="8">
    <source>
        <dbReference type="EMBL" id="CDI82883.1"/>
    </source>
</evidence>
<reference evidence="8" key="1">
    <citation type="submission" date="2013-10" db="EMBL/GenBank/DDBJ databases">
        <title>Genomic analysis of the causative agents of coccidiosis in chickens.</title>
        <authorList>
            <person name="Reid A.J."/>
            <person name="Blake D."/>
            <person name="Billington K."/>
            <person name="Browne H."/>
            <person name="Dunn M."/>
            <person name="Hung S."/>
            <person name="Kawahara F."/>
            <person name="Miranda-Saavedra D."/>
            <person name="Mourier T."/>
            <person name="Nagra H."/>
            <person name="Otto T.D."/>
            <person name="Rawlings N."/>
            <person name="Sanchez A."/>
            <person name="Sanders M."/>
            <person name="Subramaniam C."/>
            <person name="Tay Y."/>
            <person name="Dear P."/>
            <person name="Doerig C."/>
            <person name="Gruber A."/>
            <person name="Parkinson J."/>
            <person name="Shirley M."/>
            <person name="Wan K.L."/>
            <person name="Berriman M."/>
            <person name="Tomley F."/>
            <person name="Pain A."/>
        </authorList>
    </citation>
    <scope>NUCLEOTIDE SEQUENCE</scope>
    <source>
        <strain evidence="8">Houghton</strain>
    </source>
</reference>
<dbReference type="GO" id="GO:0016020">
    <property type="term" value="C:membrane"/>
    <property type="evidence" value="ECO:0007669"/>
    <property type="project" value="UniProtKB-SubCell"/>
</dbReference>
<evidence type="ECO:0000256" key="1">
    <source>
        <dbReference type="ARBA" id="ARBA00004167"/>
    </source>
</evidence>
<proteinExistence type="predicted"/>
<keyword evidence="9" id="KW-1185">Reference proteome</keyword>
<reference evidence="8" key="2">
    <citation type="submission" date="2013-10" db="EMBL/GenBank/DDBJ databases">
        <authorList>
            <person name="Aslett M."/>
        </authorList>
    </citation>
    <scope>NUCLEOTIDE SEQUENCE</scope>
    <source>
        <strain evidence="8">Houghton</strain>
    </source>
</reference>
<keyword evidence="4 6" id="KW-1133">Transmembrane helix</keyword>
<dbReference type="EMBL" id="HG672843">
    <property type="protein sequence ID" value="CDI82883.1"/>
    <property type="molecule type" value="Genomic_DNA"/>
</dbReference>
<dbReference type="InterPro" id="IPR037721">
    <property type="entry name" value="Ferlin"/>
</dbReference>
<dbReference type="OMA" id="PEMTCEL"/>
<dbReference type="AlphaFoldDB" id="U6GUA7"/>
<organism evidence="8 9">
    <name type="scientific">Eimeria acervulina</name>
    <name type="common">Coccidian parasite</name>
    <dbReference type="NCBI Taxonomy" id="5801"/>
    <lineage>
        <taxon>Eukaryota</taxon>
        <taxon>Sar</taxon>
        <taxon>Alveolata</taxon>
        <taxon>Apicomplexa</taxon>
        <taxon>Conoidasida</taxon>
        <taxon>Coccidia</taxon>
        <taxon>Eucoccidiorida</taxon>
        <taxon>Eimeriorina</taxon>
        <taxon>Eimeriidae</taxon>
        <taxon>Eimeria</taxon>
    </lineage>
</organism>
<evidence type="ECO:0000313" key="9">
    <source>
        <dbReference type="Proteomes" id="UP000018050"/>
    </source>
</evidence>
<keyword evidence="3" id="KW-0677">Repeat</keyword>
<dbReference type="PANTHER" id="PTHR12546:SF33">
    <property type="entry name" value="SPERM VESICLE FUSION PROTEIN FER-1"/>
    <property type="match status" value="1"/>
</dbReference>
<feature type="transmembrane region" description="Helical" evidence="6">
    <location>
        <begin position="459"/>
        <end position="478"/>
    </location>
</feature>
<evidence type="ECO:0000256" key="5">
    <source>
        <dbReference type="ARBA" id="ARBA00023136"/>
    </source>
</evidence>
<evidence type="ECO:0000256" key="3">
    <source>
        <dbReference type="ARBA" id="ARBA00022737"/>
    </source>
</evidence>
<dbReference type="OrthoDB" id="270970at2759"/>
<dbReference type="PROSITE" id="PS50004">
    <property type="entry name" value="C2"/>
    <property type="match status" value="1"/>
</dbReference>
<evidence type="ECO:0000256" key="4">
    <source>
        <dbReference type="ARBA" id="ARBA00022989"/>
    </source>
</evidence>
<dbReference type="PANTHER" id="PTHR12546">
    <property type="entry name" value="FER-1-LIKE"/>
    <property type="match status" value="1"/>
</dbReference>
<accession>U6GUA7</accession>
<dbReference type="GeneID" id="25271177"/>
<dbReference type="VEuPathDB" id="ToxoDB:EAH_00031070"/>
<dbReference type="InterPro" id="IPR035892">
    <property type="entry name" value="C2_domain_sf"/>
</dbReference>
<evidence type="ECO:0000256" key="2">
    <source>
        <dbReference type="ARBA" id="ARBA00022692"/>
    </source>
</evidence>
<keyword evidence="5 6" id="KW-0472">Membrane</keyword>
<dbReference type="InterPro" id="IPR000008">
    <property type="entry name" value="C2_dom"/>
</dbReference>
<keyword evidence="2 6" id="KW-0812">Transmembrane</keyword>
<dbReference type="RefSeq" id="XP_013247883.1">
    <property type="nucleotide sequence ID" value="XM_013392429.1"/>
</dbReference>
<dbReference type="SUPFAM" id="SSF49562">
    <property type="entry name" value="C2 domain (Calcium/lipid-binding domain, CaLB)"/>
    <property type="match status" value="1"/>
</dbReference>
<evidence type="ECO:0000259" key="7">
    <source>
        <dbReference type="PROSITE" id="PS50004"/>
    </source>
</evidence>
<protein>
    <recommendedName>
        <fullName evidence="7">C2 domain-containing protein</fullName>
    </recommendedName>
</protein>
<dbReference type="Proteomes" id="UP000018050">
    <property type="component" value="Unassembled WGS sequence"/>
</dbReference>
<gene>
    <name evidence="8" type="ORF">EAH_00031070</name>
</gene>
<feature type="domain" description="C2" evidence="7">
    <location>
        <begin position="250"/>
        <end position="373"/>
    </location>
</feature>
<comment type="subcellular location">
    <subcellularLocation>
        <location evidence="1">Membrane</location>
        <topology evidence="1">Single-pass membrane protein</topology>
    </subcellularLocation>
</comment>
<dbReference type="Pfam" id="PF00168">
    <property type="entry name" value="C2"/>
    <property type="match status" value="1"/>
</dbReference>
<dbReference type="Gene3D" id="2.60.40.150">
    <property type="entry name" value="C2 domain"/>
    <property type="match status" value="1"/>
</dbReference>
<dbReference type="GO" id="GO:0007009">
    <property type="term" value="P:plasma membrane organization"/>
    <property type="evidence" value="ECO:0007669"/>
    <property type="project" value="TreeGrafter"/>
</dbReference>